<dbReference type="Gene3D" id="1.10.3630.10">
    <property type="entry name" value="yeast vps74-n-term truncation variant domain like"/>
    <property type="match status" value="1"/>
</dbReference>
<dbReference type="GO" id="GO:0005829">
    <property type="term" value="C:cytosol"/>
    <property type="evidence" value="ECO:0007669"/>
    <property type="project" value="TreeGrafter"/>
</dbReference>
<evidence type="ECO:0000256" key="2">
    <source>
        <dbReference type="ARBA" id="ARBA00023034"/>
    </source>
</evidence>
<dbReference type="Pfam" id="PF05719">
    <property type="entry name" value="GPP34"/>
    <property type="match status" value="1"/>
</dbReference>
<evidence type="ECO:0000256" key="4">
    <source>
        <dbReference type="ARBA" id="ARBA00023136"/>
    </source>
</evidence>
<dbReference type="STRING" id="1440053.GCA_000718095_01653"/>
<sequence>METTLGEQLLLLSLDDKWGYEKEPATVAWAIAAASLVDLALAGRIEVTDEGVSVRDPAPLGVPSLDAALADIVGYDKPGKVKDWMHHLKKPAMSGATDGLVEKGLVRKETKKVLGLFPVRRYPEADGSAEASVRERLDEAVLRGETPGDRTAGLVALLHGAKLHKLVFPDGDARAVESRMAAIAQGQWASPAVRGIIDAAETALTATVATTVIGTVMGAN</sequence>
<dbReference type="GO" id="GO:0070273">
    <property type="term" value="F:phosphatidylinositol-4-phosphate binding"/>
    <property type="evidence" value="ECO:0007669"/>
    <property type="project" value="InterPro"/>
</dbReference>
<dbReference type="EMBL" id="AZSP01000382">
    <property type="protein sequence ID" value="PVE04732.1"/>
    <property type="molecule type" value="Genomic_DNA"/>
</dbReference>
<dbReference type="InterPro" id="IPR038261">
    <property type="entry name" value="GPP34-like_sf"/>
</dbReference>
<comment type="caution">
    <text evidence="5">The sequence shown here is derived from an EMBL/GenBank/DDBJ whole genome shotgun (WGS) entry which is preliminary data.</text>
</comment>
<evidence type="ECO:0000256" key="1">
    <source>
        <dbReference type="ARBA" id="ARBA00004255"/>
    </source>
</evidence>
<dbReference type="AlphaFoldDB" id="A0A2T7SPG6"/>
<dbReference type="Proteomes" id="UP000245992">
    <property type="component" value="Unassembled WGS sequence"/>
</dbReference>
<evidence type="ECO:0000256" key="3">
    <source>
        <dbReference type="ARBA" id="ARBA00023121"/>
    </source>
</evidence>
<name>A0A2T7SPG6_9ACTN</name>
<protein>
    <recommendedName>
        <fullName evidence="7">GPP34 family phosphoprotein</fullName>
    </recommendedName>
</protein>
<dbReference type="OrthoDB" id="4962633at2"/>
<dbReference type="GO" id="GO:0048194">
    <property type="term" value="P:Golgi vesicle budding"/>
    <property type="evidence" value="ECO:0007669"/>
    <property type="project" value="TreeGrafter"/>
</dbReference>
<accession>A0A2T7SPG6</accession>
<dbReference type="GO" id="GO:0043001">
    <property type="term" value="P:Golgi to plasma membrane protein transport"/>
    <property type="evidence" value="ECO:0007669"/>
    <property type="project" value="TreeGrafter"/>
</dbReference>
<dbReference type="InterPro" id="IPR008628">
    <property type="entry name" value="GPP34-like"/>
</dbReference>
<keyword evidence="2" id="KW-0333">Golgi apparatus</keyword>
<keyword evidence="6" id="KW-1185">Reference proteome</keyword>
<dbReference type="RefSeq" id="WP_030350813.1">
    <property type="nucleotide sequence ID" value="NZ_AZSP01000382.1"/>
</dbReference>
<evidence type="ECO:0000313" key="6">
    <source>
        <dbReference type="Proteomes" id="UP000245992"/>
    </source>
</evidence>
<dbReference type="GO" id="GO:0012505">
    <property type="term" value="C:endomembrane system"/>
    <property type="evidence" value="ECO:0007669"/>
    <property type="project" value="UniProtKB-ARBA"/>
</dbReference>
<organism evidence="5 6">
    <name type="scientific">Streptomyces scopuliridis RB72</name>
    <dbReference type="NCBI Taxonomy" id="1440053"/>
    <lineage>
        <taxon>Bacteria</taxon>
        <taxon>Bacillati</taxon>
        <taxon>Actinomycetota</taxon>
        <taxon>Actinomycetes</taxon>
        <taxon>Kitasatosporales</taxon>
        <taxon>Streptomycetaceae</taxon>
        <taxon>Streptomyces</taxon>
    </lineage>
</organism>
<keyword evidence="3" id="KW-0446">Lipid-binding</keyword>
<dbReference type="GO" id="GO:0006890">
    <property type="term" value="P:retrograde vesicle-mediated transport, Golgi to endoplasmic reticulum"/>
    <property type="evidence" value="ECO:0007669"/>
    <property type="project" value="TreeGrafter"/>
</dbReference>
<comment type="subcellular location">
    <subcellularLocation>
        <location evidence="1">Golgi apparatus membrane</location>
        <topology evidence="1">Peripheral membrane protein</topology>
        <orientation evidence="1">Cytoplasmic side</orientation>
    </subcellularLocation>
</comment>
<evidence type="ECO:0008006" key="7">
    <source>
        <dbReference type="Google" id="ProtNLM"/>
    </source>
</evidence>
<dbReference type="PANTHER" id="PTHR12704:SF2">
    <property type="entry name" value="GOLGI PHOSPHOPROTEIN 3 HOMOLOG SAURON"/>
    <property type="match status" value="1"/>
</dbReference>
<dbReference type="GO" id="GO:0007030">
    <property type="term" value="P:Golgi organization"/>
    <property type="evidence" value="ECO:0007669"/>
    <property type="project" value="TreeGrafter"/>
</dbReference>
<reference evidence="5 6" key="1">
    <citation type="submission" date="2013-12" db="EMBL/GenBank/DDBJ databases">
        <title>Annotated genome of Streptomyces scopuliridis.</title>
        <authorList>
            <person name="Olson J.B."/>
        </authorList>
    </citation>
    <scope>NUCLEOTIDE SEQUENCE [LARGE SCALE GENOMIC DNA]</scope>
    <source>
        <strain evidence="5 6">RB72</strain>
    </source>
</reference>
<evidence type="ECO:0000313" key="5">
    <source>
        <dbReference type="EMBL" id="PVE04732.1"/>
    </source>
</evidence>
<keyword evidence="4" id="KW-0472">Membrane</keyword>
<proteinExistence type="predicted"/>
<gene>
    <name evidence="5" type="ORF">Y717_09650</name>
</gene>
<dbReference type="PANTHER" id="PTHR12704">
    <property type="entry name" value="TRANS-GOLGI PROTEIN GMX33"/>
    <property type="match status" value="1"/>
</dbReference>